<dbReference type="Proteomes" id="UP000254737">
    <property type="component" value="Unassembled WGS sequence"/>
</dbReference>
<dbReference type="STRING" id="343874.GCA_000805695_01489"/>
<name>A0A376G3R1_9FLAO</name>
<gene>
    <name evidence="1" type="ORF">NCTC13456_00579</name>
</gene>
<sequence>MKNYLLLIIIVLGSNIYAQKEKVKSGTVDFLKGQSKMKVIFDYSNLKINADSITEAEYVKKKIVDLNGKNAGNGDIWNDKWTGAKESIWEPKFMELLTKYGAKSTGISFSENATDAPYTMIVKVDWIYPGWDAFVMKQAAKVSTTISIVDSNNFEDKKFVVNYKEAPGTQFGNNYSDESRIGEGFAKTAKTFSKMLEKKIK</sequence>
<proteinExistence type="predicted"/>
<dbReference type="RefSeq" id="WP_260392396.1">
    <property type="nucleotide sequence ID" value="NZ_UFXS01000001.1"/>
</dbReference>
<organism evidence="1 2">
    <name type="scientific">Empedobacter falsenii</name>
    <dbReference type="NCBI Taxonomy" id="343874"/>
    <lineage>
        <taxon>Bacteria</taxon>
        <taxon>Pseudomonadati</taxon>
        <taxon>Bacteroidota</taxon>
        <taxon>Flavobacteriia</taxon>
        <taxon>Flavobacteriales</taxon>
        <taxon>Weeksellaceae</taxon>
        <taxon>Empedobacter</taxon>
    </lineage>
</organism>
<evidence type="ECO:0000313" key="2">
    <source>
        <dbReference type="Proteomes" id="UP000254737"/>
    </source>
</evidence>
<accession>A0A376G3R1</accession>
<dbReference type="EMBL" id="UFXS01000001">
    <property type="protein sequence ID" value="STD53617.1"/>
    <property type="molecule type" value="Genomic_DNA"/>
</dbReference>
<evidence type="ECO:0000313" key="1">
    <source>
        <dbReference type="EMBL" id="STD53617.1"/>
    </source>
</evidence>
<protein>
    <submittedName>
        <fullName evidence="1">Uncharacterized protein</fullName>
    </submittedName>
</protein>
<reference evidence="1 2" key="1">
    <citation type="submission" date="2018-06" db="EMBL/GenBank/DDBJ databases">
        <authorList>
            <consortium name="Pathogen Informatics"/>
            <person name="Doyle S."/>
        </authorList>
    </citation>
    <scope>NUCLEOTIDE SEQUENCE [LARGE SCALE GENOMIC DNA]</scope>
    <source>
        <strain evidence="1 2">NCTC13456</strain>
    </source>
</reference>
<dbReference type="AlphaFoldDB" id="A0A376G3R1"/>